<sequence>MNFEAYLISKKIDSDAFQKAEAAVWKTWQQEFEQIHPNSFTAQKLYLINPVRRKYPLKHEPPKATVVAAVVAEPVSTPVTTAPAAPTPAVTAQPKPAVPRPVFKPKPKMT</sequence>
<feature type="compositionally biased region" description="Low complexity" evidence="1">
    <location>
        <begin position="79"/>
        <end position="95"/>
    </location>
</feature>
<accession>A0ABS1KSC4</accession>
<dbReference type="RefSeq" id="WP_202011089.1">
    <property type="nucleotide sequence ID" value="NZ_JAERRB010000004.1"/>
</dbReference>
<gene>
    <name evidence="2" type="ORF">JI741_13950</name>
</gene>
<protein>
    <submittedName>
        <fullName evidence="2">Uncharacterized protein</fullName>
    </submittedName>
</protein>
<reference evidence="2 3" key="1">
    <citation type="submission" date="2021-01" db="EMBL/GenBank/DDBJ databases">
        <title>Chryseolinea sp. Jin1 Genome sequencing and assembly.</title>
        <authorList>
            <person name="Kim I."/>
        </authorList>
    </citation>
    <scope>NUCLEOTIDE SEQUENCE [LARGE SCALE GENOMIC DNA]</scope>
    <source>
        <strain evidence="2 3">Jin1</strain>
    </source>
</reference>
<dbReference type="EMBL" id="JAERRB010000004">
    <property type="protein sequence ID" value="MBL0742329.1"/>
    <property type="molecule type" value="Genomic_DNA"/>
</dbReference>
<evidence type="ECO:0000256" key="1">
    <source>
        <dbReference type="SAM" id="MobiDB-lite"/>
    </source>
</evidence>
<organism evidence="2 3">
    <name type="scientific">Chryseolinea lacunae</name>
    <dbReference type="NCBI Taxonomy" id="2801331"/>
    <lineage>
        <taxon>Bacteria</taxon>
        <taxon>Pseudomonadati</taxon>
        <taxon>Bacteroidota</taxon>
        <taxon>Cytophagia</taxon>
        <taxon>Cytophagales</taxon>
        <taxon>Fulvivirgaceae</taxon>
        <taxon>Chryseolinea</taxon>
    </lineage>
</organism>
<evidence type="ECO:0000313" key="2">
    <source>
        <dbReference type="EMBL" id="MBL0742329.1"/>
    </source>
</evidence>
<name>A0ABS1KSC4_9BACT</name>
<proteinExistence type="predicted"/>
<keyword evidence="3" id="KW-1185">Reference proteome</keyword>
<dbReference type="Proteomes" id="UP000613030">
    <property type="component" value="Unassembled WGS sequence"/>
</dbReference>
<comment type="caution">
    <text evidence="2">The sequence shown here is derived from an EMBL/GenBank/DDBJ whole genome shotgun (WGS) entry which is preliminary data.</text>
</comment>
<evidence type="ECO:0000313" key="3">
    <source>
        <dbReference type="Proteomes" id="UP000613030"/>
    </source>
</evidence>
<feature type="region of interest" description="Disordered" evidence="1">
    <location>
        <begin position="79"/>
        <end position="110"/>
    </location>
</feature>